<dbReference type="AlphaFoldDB" id="A0AAV6YBG5"/>
<evidence type="ECO:0000313" key="3">
    <source>
        <dbReference type="Proteomes" id="UP000824782"/>
    </source>
</evidence>
<sequence length="71" mass="7954">MYRSQEQFGSRFPRDPFISGINSSWNPAHPRAWLPSGRCSTNLNQPPLPPHLASSHVTNIGHPSKPYYPLG</sequence>
<gene>
    <name evidence="2" type="ORF">GDO81_019091</name>
</gene>
<organism evidence="2 3">
    <name type="scientific">Engystomops pustulosus</name>
    <name type="common">Tungara frog</name>
    <name type="synonym">Physalaemus pustulosus</name>
    <dbReference type="NCBI Taxonomy" id="76066"/>
    <lineage>
        <taxon>Eukaryota</taxon>
        <taxon>Metazoa</taxon>
        <taxon>Chordata</taxon>
        <taxon>Craniata</taxon>
        <taxon>Vertebrata</taxon>
        <taxon>Euteleostomi</taxon>
        <taxon>Amphibia</taxon>
        <taxon>Batrachia</taxon>
        <taxon>Anura</taxon>
        <taxon>Neobatrachia</taxon>
        <taxon>Hyloidea</taxon>
        <taxon>Leptodactylidae</taxon>
        <taxon>Leiuperinae</taxon>
        <taxon>Engystomops</taxon>
    </lineage>
</organism>
<protein>
    <submittedName>
        <fullName evidence="2">Uncharacterized protein</fullName>
    </submittedName>
</protein>
<keyword evidence="3" id="KW-1185">Reference proteome</keyword>
<evidence type="ECO:0000256" key="1">
    <source>
        <dbReference type="SAM" id="MobiDB-lite"/>
    </source>
</evidence>
<reference evidence="2" key="1">
    <citation type="thesis" date="2020" institute="ProQuest LLC" country="789 East Eisenhower Parkway, Ann Arbor, MI, USA">
        <title>Comparative Genomics and Chromosome Evolution.</title>
        <authorList>
            <person name="Mudd A.B."/>
        </authorList>
    </citation>
    <scope>NUCLEOTIDE SEQUENCE</scope>
    <source>
        <strain evidence="2">237g6f4</strain>
        <tissue evidence="2">Blood</tissue>
    </source>
</reference>
<dbReference type="Proteomes" id="UP000824782">
    <property type="component" value="Unassembled WGS sequence"/>
</dbReference>
<feature type="region of interest" description="Disordered" evidence="1">
    <location>
        <begin position="44"/>
        <end position="71"/>
    </location>
</feature>
<dbReference type="EMBL" id="WNYA01099258">
    <property type="protein sequence ID" value="KAG8534582.1"/>
    <property type="molecule type" value="Genomic_DNA"/>
</dbReference>
<name>A0AAV6YBG5_ENGPU</name>
<proteinExistence type="predicted"/>
<accession>A0AAV6YBG5</accession>
<comment type="caution">
    <text evidence="2">The sequence shown here is derived from an EMBL/GenBank/DDBJ whole genome shotgun (WGS) entry which is preliminary data.</text>
</comment>
<evidence type="ECO:0000313" key="2">
    <source>
        <dbReference type="EMBL" id="KAG8534582.1"/>
    </source>
</evidence>